<accession>A0ABP6J3P2</accession>
<sequence>MKTASAAGGRPIGEAAGERRSLLTFLVPRSESAPLSDASRTRGDPPSIISHLDKGREAPEYAQDAVMAMLDSGSYRSKTDSPARSRRLVTLPPAVSPRRKDDGRPRAISTNII</sequence>
<evidence type="ECO:0000313" key="3">
    <source>
        <dbReference type="Proteomes" id="UP001501102"/>
    </source>
</evidence>
<organism evidence="2 3">
    <name type="scientific">Streptomyces thioluteus</name>
    <dbReference type="NCBI Taxonomy" id="66431"/>
    <lineage>
        <taxon>Bacteria</taxon>
        <taxon>Bacillati</taxon>
        <taxon>Actinomycetota</taxon>
        <taxon>Actinomycetes</taxon>
        <taxon>Kitasatosporales</taxon>
        <taxon>Streptomycetaceae</taxon>
        <taxon>Streptomyces</taxon>
    </lineage>
</organism>
<keyword evidence="3" id="KW-1185">Reference proteome</keyword>
<feature type="region of interest" description="Disordered" evidence="1">
    <location>
        <begin position="72"/>
        <end position="113"/>
    </location>
</feature>
<protein>
    <submittedName>
        <fullName evidence="2">Uncharacterized protein</fullName>
    </submittedName>
</protein>
<proteinExistence type="predicted"/>
<gene>
    <name evidence="2" type="ORF">GCM10020221_15220</name>
</gene>
<dbReference type="EMBL" id="BAAAXZ010000057">
    <property type="protein sequence ID" value="GAA2919939.1"/>
    <property type="molecule type" value="Genomic_DNA"/>
</dbReference>
<feature type="region of interest" description="Disordered" evidence="1">
    <location>
        <begin position="30"/>
        <end position="57"/>
    </location>
</feature>
<evidence type="ECO:0000256" key="1">
    <source>
        <dbReference type="SAM" id="MobiDB-lite"/>
    </source>
</evidence>
<dbReference type="Proteomes" id="UP001501102">
    <property type="component" value="Unassembled WGS sequence"/>
</dbReference>
<name>A0ABP6J3P2_STRTU</name>
<reference evidence="3" key="1">
    <citation type="journal article" date="2019" name="Int. J. Syst. Evol. Microbiol.">
        <title>The Global Catalogue of Microorganisms (GCM) 10K type strain sequencing project: providing services to taxonomists for standard genome sequencing and annotation.</title>
        <authorList>
            <consortium name="The Broad Institute Genomics Platform"/>
            <consortium name="The Broad Institute Genome Sequencing Center for Infectious Disease"/>
            <person name="Wu L."/>
            <person name="Ma J."/>
        </authorList>
    </citation>
    <scope>NUCLEOTIDE SEQUENCE [LARGE SCALE GENOMIC DNA]</scope>
    <source>
        <strain evidence="3">JCM 4087</strain>
    </source>
</reference>
<comment type="caution">
    <text evidence="2">The sequence shown here is derived from an EMBL/GenBank/DDBJ whole genome shotgun (WGS) entry which is preliminary data.</text>
</comment>
<evidence type="ECO:0000313" key="2">
    <source>
        <dbReference type="EMBL" id="GAA2919939.1"/>
    </source>
</evidence>